<feature type="signal peptide" evidence="1">
    <location>
        <begin position="1"/>
        <end position="28"/>
    </location>
</feature>
<protein>
    <recommendedName>
        <fullName evidence="2">NlpE C-terminal OB domain-containing protein</fullName>
    </recommendedName>
</protein>
<feature type="domain" description="NlpE C-terminal OB" evidence="2">
    <location>
        <begin position="147"/>
        <end position="235"/>
    </location>
</feature>
<dbReference type="Proteomes" id="UP000319836">
    <property type="component" value="Unassembled WGS sequence"/>
</dbReference>
<dbReference type="InterPro" id="IPR007298">
    <property type="entry name" value="Cu-R_lipoprotein_NlpE"/>
</dbReference>
<dbReference type="Pfam" id="PF04170">
    <property type="entry name" value="NlpE"/>
    <property type="match status" value="1"/>
</dbReference>
<accession>A0A538TV44</accession>
<gene>
    <name evidence="3" type="ORF">E6K80_15210</name>
</gene>
<comment type="caution">
    <text evidence="3">The sequence shown here is derived from an EMBL/GenBank/DDBJ whole genome shotgun (WGS) entry which is preliminary data.</text>
</comment>
<dbReference type="InterPro" id="IPR038139">
    <property type="entry name" value="NlpE_C_sf"/>
</dbReference>
<proteinExistence type="predicted"/>
<evidence type="ECO:0000259" key="2">
    <source>
        <dbReference type="Pfam" id="PF17185"/>
    </source>
</evidence>
<feature type="chain" id="PRO_5021914510" description="NlpE C-terminal OB domain-containing protein" evidence="1">
    <location>
        <begin position="29"/>
        <end position="279"/>
    </location>
</feature>
<dbReference type="Gene3D" id="2.40.128.640">
    <property type="match status" value="1"/>
</dbReference>
<evidence type="ECO:0000313" key="4">
    <source>
        <dbReference type="Proteomes" id="UP000319836"/>
    </source>
</evidence>
<keyword evidence="1" id="KW-0732">Signal</keyword>
<feature type="non-terminal residue" evidence="3">
    <location>
        <position position="279"/>
    </location>
</feature>
<dbReference type="Pfam" id="PF17185">
    <property type="entry name" value="NlpE_C"/>
    <property type="match status" value="1"/>
</dbReference>
<organism evidence="3 4">
    <name type="scientific">Eiseniibacteriota bacterium</name>
    <dbReference type="NCBI Taxonomy" id="2212470"/>
    <lineage>
        <taxon>Bacteria</taxon>
        <taxon>Candidatus Eiseniibacteriota</taxon>
    </lineage>
</organism>
<reference evidence="3 4" key="1">
    <citation type="journal article" date="2019" name="Nat. Microbiol.">
        <title>Mediterranean grassland soil C-N compound turnover is dependent on rainfall and depth, and is mediated by genomically divergent microorganisms.</title>
        <authorList>
            <person name="Diamond S."/>
            <person name="Andeer P.F."/>
            <person name="Li Z."/>
            <person name="Crits-Christoph A."/>
            <person name="Burstein D."/>
            <person name="Anantharaman K."/>
            <person name="Lane K.R."/>
            <person name="Thomas B.C."/>
            <person name="Pan C."/>
            <person name="Northen T.R."/>
            <person name="Banfield J.F."/>
        </authorList>
    </citation>
    <scope>NUCLEOTIDE SEQUENCE [LARGE SCALE GENOMIC DNA]</scope>
    <source>
        <strain evidence="3">WS_10</strain>
    </source>
</reference>
<evidence type="ECO:0000256" key="1">
    <source>
        <dbReference type="SAM" id="SignalP"/>
    </source>
</evidence>
<evidence type="ECO:0000313" key="3">
    <source>
        <dbReference type="EMBL" id="TMQ67471.1"/>
    </source>
</evidence>
<sequence>MLPSAVRRLPLRRVLVLIAALAPRLAHAESASPSSGLGALPATFIGTLPCADCVGIRWQINLLDNGAYEQRAAYLRDGRDESVYEIGTWSLNDRTLTLNGGRERPDRWSVDNPNTLQKLGIDGQPIATGPPQALTRAPSLLPMEPRVRLRGLYRATAQGARFSDCVSGLQWPVAREADGRALEEAYSRQKKMKPGGDLMVTLDGRIETAPAAERGGDQERLVVERFLHASPGEICLEQPARTDLVQAHWELVRVGSQTVTASASHREPWIVLDPDGQSL</sequence>
<dbReference type="Gene3D" id="2.40.50.540">
    <property type="match status" value="1"/>
</dbReference>
<dbReference type="EMBL" id="VBPA01000446">
    <property type="protein sequence ID" value="TMQ67471.1"/>
    <property type="molecule type" value="Genomic_DNA"/>
</dbReference>
<dbReference type="InterPro" id="IPR033450">
    <property type="entry name" value="NlpE_C"/>
</dbReference>
<dbReference type="AlphaFoldDB" id="A0A538TV44"/>
<name>A0A538TV44_UNCEI</name>